<dbReference type="EMBL" id="CP011391">
    <property type="protein sequence ID" value="AMK54533.1"/>
    <property type="molecule type" value="Genomic_DNA"/>
</dbReference>
<keyword evidence="2" id="KW-1185">Reference proteome</keyword>
<proteinExistence type="predicted"/>
<evidence type="ECO:0000313" key="2">
    <source>
        <dbReference type="Proteomes" id="UP000069771"/>
    </source>
</evidence>
<dbReference type="GeneID" id="78478106"/>
<dbReference type="KEGG" id="fro:AALO17_13990"/>
<gene>
    <name evidence="1" type="ORF">AALO17_13990</name>
</gene>
<accession>A0A140DV56</accession>
<dbReference type="Proteomes" id="UP000069771">
    <property type="component" value="Chromosome"/>
</dbReference>
<dbReference type="InterPro" id="IPR013324">
    <property type="entry name" value="RNA_pol_sigma_r3/r4-like"/>
</dbReference>
<organism evidence="1 2">
    <name type="scientific">Faecalibaculum rodentium</name>
    <dbReference type="NCBI Taxonomy" id="1702221"/>
    <lineage>
        <taxon>Bacteria</taxon>
        <taxon>Bacillati</taxon>
        <taxon>Bacillota</taxon>
        <taxon>Erysipelotrichia</taxon>
        <taxon>Erysipelotrichales</taxon>
        <taxon>Erysipelotrichaceae</taxon>
        <taxon>Faecalibaculum</taxon>
    </lineage>
</organism>
<dbReference type="SUPFAM" id="SSF88659">
    <property type="entry name" value="Sigma3 and sigma4 domains of RNA polymerase sigma factors"/>
    <property type="match status" value="1"/>
</dbReference>
<dbReference type="STRING" id="1702221.AALO17_13990"/>
<dbReference type="GO" id="GO:0003700">
    <property type="term" value="F:DNA-binding transcription factor activity"/>
    <property type="evidence" value="ECO:0007669"/>
    <property type="project" value="InterPro"/>
</dbReference>
<name>A0A140DV56_9FIRM</name>
<protein>
    <recommendedName>
        <fullName evidence="3">RNA polymerase sigma-70 region 2 domain-containing protein</fullName>
    </recommendedName>
</protein>
<dbReference type="RefSeq" id="WP_067557029.1">
    <property type="nucleotide sequence ID" value="NZ_CAMTBT010000078.1"/>
</dbReference>
<evidence type="ECO:0008006" key="3">
    <source>
        <dbReference type="Google" id="ProtNLM"/>
    </source>
</evidence>
<dbReference type="GO" id="GO:0006352">
    <property type="term" value="P:DNA-templated transcription initiation"/>
    <property type="evidence" value="ECO:0007669"/>
    <property type="project" value="InterPro"/>
</dbReference>
<dbReference type="SUPFAM" id="SSF88946">
    <property type="entry name" value="Sigma2 domain of RNA polymerase sigma factors"/>
    <property type="match status" value="1"/>
</dbReference>
<evidence type="ECO:0000313" key="1">
    <source>
        <dbReference type="EMBL" id="AMK54533.1"/>
    </source>
</evidence>
<reference evidence="1 2" key="1">
    <citation type="journal article" date="2016" name="Gut Pathog.">
        <title>Whole genome sequencing of "Faecalibaculum rodentium" ALO17, isolated from C57BL/6J laboratory mouse feces.</title>
        <authorList>
            <person name="Lim S."/>
            <person name="Chang D.H."/>
            <person name="Ahn S."/>
            <person name="Kim B.C."/>
        </authorList>
    </citation>
    <scope>NUCLEOTIDE SEQUENCE [LARGE SCALE GENOMIC DNA]</scope>
    <source>
        <strain evidence="1 2">Alo17</strain>
    </source>
</reference>
<dbReference type="InterPro" id="IPR013325">
    <property type="entry name" value="RNA_pol_sigma_r2"/>
</dbReference>
<dbReference type="AlphaFoldDB" id="A0A140DV56"/>
<sequence>MENNINELIYLYHLRDPEALALLIEAYHPLTASLQSLTPPDMEPEDYRQVADAVLVECLNSWRQDLNLSFSTYYKSVLVNRIRTLGRKWARKQPDPGATFVSLDDVLPDGDRSVHESIEDPRVNVARQVQARYQLDALYQSVCKDRGAQAARVLSMRSMEYTLKEICERTGLSIGRVRYILRDAERQKPDPGCM</sequence>